<dbReference type="CDD" id="cd00075">
    <property type="entry name" value="HATPase"/>
    <property type="match status" value="1"/>
</dbReference>
<dbReference type="SUPFAM" id="SSF47384">
    <property type="entry name" value="Homodimeric domain of signal transducing histidine kinase"/>
    <property type="match status" value="1"/>
</dbReference>
<dbReference type="InterPro" id="IPR005467">
    <property type="entry name" value="His_kinase_dom"/>
</dbReference>
<comment type="catalytic activity">
    <reaction evidence="1">
        <text>ATP + protein L-histidine = ADP + protein N-phospho-L-histidine.</text>
        <dbReference type="EC" id="2.7.13.3"/>
    </reaction>
</comment>
<dbReference type="SMART" id="SM00388">
    <property type="entry name" value="HisKA"/>
    <property type="match status" value="1"/>
</dbReference>
<evidence type="ECO:0000259" key="4">
    <source>
        <dbReference type="PROSITE" id="PS50109"/>
    </source>
</evidence>
<keyword evidence="3" id="KW-0597">Phosphoprotein</keyword>
<dbReference type="PROSITE" id="PS50109">
    <property type="entry name" value="HIS_KIN"/>
    <property type="match status" value="1"/>
</dbReference>
<evidence type="ECO:0000313" key="5">
    <source>
        <dbReference type="EMBL" id="XBO37382.1"/>
    </source>
</evidence>
<gene>
    <name evidence="5" type="ORF">ABEG18_16805</name>
</gene>
<keyword evidence="5" id="KW-0418">Kinase</keyword>
<feature type="domain" description="Histidine kinase" evidence="4">
    <location>
        <begin position="39"/>
        <end position="257"/>
    </location>
</feature>
<organism evidence="5">
    <name type="scientific">Alsobacter sp. KACC 23698</name>
    <dbReference type="NCBI Taxonomy" id="3149229"/>
    <lineage>
        <taxon>Bacteria</taxon>
        <taxon>Pseudomonadati</taxon>
        <taxon>Pseudomonadota</taxon>
        <taxon>Alphaproteobacteria</taxon>
        <taxon>Hyphomicrobiales</taxon>
        <taxon>Alsobacteraceae</taxon>
        <taxon>Alsobacter</taxon>
    </lineage>
</organism>
<reference evidence="5" key="1">
    <citation type="submission" date="2024-05" db="EMBL/GenBank/DDBJ databases">
        <authorList>
            <person name="Kim S."/>
            <person name="Heo J."/>
            <person name="Choi H."/>
            <person name="Choi Y."/>
            <person name="Kwon S.-W."/>
            <person name="Kim Y."/>
        </authorList>
    </citation>
    <scope>NUCLEOTIDE SEQUENCE</scope>
    <source>
        <strain evidence="5">KACC 23698</strain>
    </source>
</reference>
<evidence type="ECO:0000256" key="3">
    <source>
        <dbReference type="ARBA" id="ARBA00022553"/>
    </source>
</evidence>
<dbReference type="InterPro" id="IPR004358">
    <property type="entry name" value="Sig_transdc_His_kin-like_C"/>
</dbReference>
<keyword evidence="5" id="KW-0808">Transferase</keyword>
<dbReference type="RefSeq" id="WP_406854202.1">
    <property type="nucleotide sequence ID" value="NZ_CP157484.1"/>
</dbReference>
<dbReference type="Gene3D" id="1.10.287.130">
    <property type="match status" value="1"/>
</dbReference>
<dbReference type="SMART" id="SM00387">
    <property type="entry name" value="HATPase_c"/>
    <property type="match status" value="1"/>
</dbReference>
<dbReference type="GO" id="GO:0000155">
    <property type="term" value="F:phosphorelay sensor kinase activity"/>
    <property type="evidence" value="ECO:0007669"/>
    <property type="project" value="InterPro"/>
</dbReference>
<dbReference type="Pfam" id="PF00512">
    <property type="entry name" value="HisKA"/>
    <property type="match status" value="1"/>
</dbReference>
<evidence type="ECO:0000256" key="2">
    <source>
        <dbReference type="ARBA" id="ARBA00012438"/>
    </source>
</evidence>
<dbReference type="PRINTS" id="PR00344">
    <property type="entry name" value="BCTRLSENSOR"/>
</dbReference>
<dbReference type="PANTHER" id="PTHR43547:SF2">
    <property type="entry name" value="HYBRID SIGNAL TRANSDUCTION HISTIDINE KINASE C"/>
    <property type="match status" value="1"/>
</dbReference>
<dbReference type="PANTHER" id="PTHR43547">
    <property type="entry name" value="TWO-COMPONENT HISTIDINE KINASE"/>
    <property type="match status" value="1"/>
</dbReference>
<dbReference type="SUPFAM" id="SSF55874">
    <property type="entry name" value="ATPase domain of HSP90 chaperone/DNA topoisomerase II/histidine kinase"/>
    <property type="match status" value="1"/>
</dbReference>
<accession>A0AAU7JAK4</accession>
<dbReference type="InterPro" id="IPR036097">
    <property type="entry name" value="HisK_dim/P_sf"/>
</dbReference>
<dbReference type="EMBL" id="CP157484">
    <property type="protein sequence ID" value="XBO37382.1"/>
    <property type="molecule type" value="Genomic_DNA"/>
</dbReference>
<dbReference type="CDD" id="cd00082">
    <property type="entry name" value="HisKA"/>
    <property type="match status" value="1"/>
</dbReference>
<name>A0AAU7JAK4_9HYPH</name>
<sequence length="270" mass="28317">MVDPIGPDRDDAPAAPISLEAEIAELRLAVASRDNFLALVAHELRNPMTPILAQVQRLKRLSGEPTTSAAAVGAAAERAEKLVLHYIKRVTMLLDVTRMNAGKFHLQPELHDVVETARHVVESLGPAAAYAGCAITLRAPAALPATLDRLGAEQILENLVSNAIKYGAGTPVTVSLSDDASNVVFEVADEGPGISPDNRDRIFERFERVLASGSTAGGFGVGLWVVRQLAEAMGGAIDVSSQAGGGAAFRVTLPRHADGTASSGEMEGRV</sequence>
<dbReference type="InterPro" id="IPR003661">
    <property type="entry name" value="HisK_dim/P_dom"/>
</dbReference>
<proteinExistence type="predicted"/>
<dbReference type="AlphaFoldDB" id="A0AAU7JAK4"/>
<dbReference type="EC" id="2.7.13.3" evidence="2"/>
<protein>
    <recommendedName>
        <fullName evidence="2">histidine kinase</fullName>
        <ecNumber evidence="2">2.7.13.3</ecNumber>
    </recommendedName>
</protein>
<dbReference type="Gene3D" id="3.30.565.10">
    <property type="entry name" value="Histidine kinase-like ATPase, C-terminal domain"/>
    <property type="match status" value="1"/>
</dbReference>
<evidence type="ECO:0000256" key="1">
    <source>
        <dbReference type="ARBA" id="ARBA00000085"/>
    </source>
</evidence>
<dbReference type="InterPro" id="IPR036890">
    <property type="entry name" value="HATPase_C_sf"/>
</dbReference>
<dbReference type="Pfam" id="PF02518">
    <property type="entry name" value="HATPase_c"/>
    <property type="match status" value="1"/>
</dbReference>
<dbReference type="InterPro" id="IPR003594">
    <property type="entry name" value="HATPase_dom"/>
</dbReference>